<evidence type="ECO:0000256" key="1">
    <source>
        <dbReference type="SAM" id="MobiDB-lite"/>
    </source>
</evidence>
<feature type="non-terminal residue" evidence="2">
    <location>
        <position position="1"/>
    </location>
</feature>
<proteinExistence type="predicted"/>
<dbReference type="Proteomes" id="UP000708208">
    <property type="component" value="Unassembled WGS sequence"/>
</dbReference>
<evidence type="ECO:0000313" key="3">
    <source>
        <dbReference type="Proteomes" id="UP000708208"/>
    </source>
</evidence>
<reference evidence="2" key="1">
    <citation type="submission" date="2021-06" db="EMBL/GenBank/DDBJ databases">
        <authorList>
            <person name="Hodson N. C."/>
            <person name="Mongue J. A."/>
            <person name="Jaron S. K."/>
        </authorList>
    </citation>
    <scope>NUCLEOTIDE SEQUENCE</scope>
</reference>
<protein>
    <submittedName>
        <fullName evidence="2">Uncharacterized protein</fullName>
    </submittedName>
</protein>
<sequence>SESEIDISHPKARCSGKRPTDPKSSSEDDDLSLPNPPVPPKMATPIVVEPIYALNCPVESTRGPAVFEPQADNFM</sequence>
<evidence type="ECO:0000313" key="2">
    <source>
        <dbReference type="EMBL" id="CAG7714173.1"/>
    </source>
</evidence>
<dbReference type="AlphaFoldDB" id="A0A8J2J906"/>
<feature type="region of interest" description="Disordered" evidence="1">
    <location>
        <begin position="1"/>
        <end position="42"/>
    </location>
</feature>
<accession>A0A8J2J906</accession>
<gene>
    <name evidence="2" type="ORF">AFUS01_LOCUS5322</name>
</gene>
<organism evidence="2 3">
    <name type="scientific">Allacma fusca</name>
    <dbReference type="NCBI Taxonomy" id="39272"/>
    <lineage>
        <taxon>Eukaryota</taxon>
        <taxon>Metazoa</taxon>
        <taxon>Ecdysozoa</taxon>
        <taxon>Arthropoda</taxon>
        <taxon>Hexapoda</taxon>
        <taxon>Collembola</taxon>
        <taxon>Symphypleona</taxon>
        <taxon>Sminthuridae</taxon>
        <taxon>Allacma</taxon>
    </lineage>
</organism>
<name>A0A8J2J906_9HEXA</name>
<comment type="caution">
    <text evidence="2">The sequence shown here is derived from an EMBL/GenBank/DDBJ whole genome shotgun (WGS) entry which is preliminary data.</text>
</comment>
<dbReference type="EMBL" id="CAJVCH010033823">
    <property type="protein sequence ID" value="CAG7714173.1"/>
    <property type="molecule type" value="Genomic_DNA"/>
</dbReference>
<keyword evidence="3" id="KW-1185">Reference proteome</keyword>